<evidence type="ECO:0008006" key="4">
    <source>
        <dbReference type="Google" id="ProtNLM"/>
    </source>
</evidence>
<evidence type="ECO:0000313" key="3">
    <source>
        <dbReference type="Proteomes" id="UP000290538"/>
    </source>
</evidence>
<keyword evidence="1" id="KW-0175">Coiled coil</keyword>
<sequence length="395" mass="44023">MTELRLNVDSKDIVEAGDYKSTQRGMLTFSKNAVYLGDGDKANKIIDAESLKTEIEKVQNNVNTTITQQIQNVNNTITQVQNTPTVQFLNICDNATDLATLKSSVTLKNVFDNWVRHSTMNSASGPKLDDAAGKAEAAKWSYIEAEDAIASNINSNYYNMFLSNDIKDTYSVQISATGQDGDDDVLSIVVAAKIINGKLYTLSAVRSLQLNTLPGGTSWGLFFNYCGNNEEPYTTYRLLASKGDITNNYPKTTWQAGKHLLKVTRTKNRVQCWTSDLNQALDDNSLIDYTLPTTKPSVLSDNEFNILKELLNSPCQMGFGNWSQNIKFYFDSQSGVYDDTIIDILNNQKWTYNSSNKNWVASALDNSIIPENVLISSKKTKKLFYNNGIEISSLN</sequence>
<dbReference type="EMBL" id="MK408758">
    <property type="protein sequence ID" value="QAU04764.1"/>
    <property type="molecule type" value="Genomic_DNA"/>
</dbReference>
<proteinExistence type="predicted"/>
<protein>
    <recommendedName>
        <fullName evidence="4">Virion structural protein</fullName>
    </recommendedName>
</protein>
<evidence type="ECO:0000313" key="2">
    <source>
        <dbReference type="EMBL" id="QAU04764.1"/>
    </source>
</evidence>
<accession>A0A410T752</accession>
<evidence type="ECO:0000256" key="1">
    <source>
        <dbReference type="SAM" id="Coils"/>
    </source>
</evidence>
<reference evidence="2 3" key="1">
    <citation type="submission" date="2019-01" db="EMBL/GenBank/DDBJ databases">
        <title>Complete genome sequence of Campylobacter bacteriophage CP20.</title>
        <authorList>
            <person name="Connerton I.F."/>
        </authorList>
    </citation>
    <scope>NUCLEOTIDE SEQUENCE [LARGE SCALE GENOMIC DNA]</scope>
</reference>
<dbReference type="Proteomes" id="UP000290538">
    <property type="component" value="Segment"/>
</dbReference>
<organism evidence="2 3">
    <name type="scientific">Campylobacter phage CP20</name>
    <dbReference type="NCBI Taxonomy" id="2506428"/>
    <lineage>
        <taxon>Viruses</taxon>
        <taxon>Duplodnaviria</taxon>
        <taxon>Heunggongvirae</taxon>
        <taxon>Uroviricota</taxon>
        <taxon>Caudoviricetes</taxon>
        <taxon>Connertonviridae</taxon>
        <taxon>Firehammervirus</taxon>
        <taxon>Firehammervirus CPt10</taxon>
    </lineage>
</organism>
<feature type="coiled-coil region" evidence="1">
    <location>
        <begin position="41"/>
        <end position="68"/>
    </location>
</feature>
<name>A0A410T752_9CAUD</name>